<feature type="transmembrane region" description="Helical" evidence="1">
    <location>
        <begin position="21"/>
        <end position="44"/>
    </location>
</feature>
<keyword evidence="1" id="KW-0812">Transmembrane</keyword>
<comment type="caution">
    <text evidence="2">The sequence shown here is derived from an EMBL/GenBank/DDBJ whole genome shotgun (WGS) entry which is preliminary data.</text>
</comment>
<evidence type="ECO:0000313" key="3">
    <source>
        <dbReference type="Proteomes" id="UP001460072"/>
    </source>
</evidence>
<evidence type="ECO:0000313" key="2">
    <source>
        <dbReference type="EMBL" id="MEM0541758.1"/>
    </source>
</evidence>
<accession>A0ABU9N725</accession>
<sequence length="60" mass="6241">MNLENLNLVELNAQEKQETEGGLIFAILGAAAAVAGIATVLYGAGYAVGSAYAHYQNNNK</sequence>
<reference evidence="2 3" key="1">
    <citation type="submission" date="2024-03" db="EMBL/GenBank/DDBJ databases">
        <title>Two novel species of the genus Flavobacterium exhibiting potentially degradation of complex polysaccharides.</title>
        <authorList>
            <person name="Lian X."/>
        </authorList>
    </citation>
    <scope>NUCLEOTIDE SEQUENCE [LARGE SCALE GENOMIC DNA]</scope>
    <source>
        <strain evidence="3">j3</strain>
    </source>
</reference>
<protein>
    <submittedName>
        <fullName evidence="2">Class IIb bacteriocin, lactobin A/cerein 7B family</fullName>
    </submittedName>
</protein>
<keyword evidence="1" id="KW-1133">Transmembrane helix</keyword>
<proteinExistence type="predicted"/>
<dbReference type="Proteomes" id="UP001460072">
    <property type="component" value="Unassembled WGS sequence"/>
</dbReference>
<dbReference type="EMBL" id="JBCGDO010000003">
    <property type="protein sequence ID" value="MEM0541758.1"/>
    <property type="molecule type" value="Genomic_DNA"/>
</dbReference>
<dbReference type="RefSeq" id="WP_342694985.1">
    <property type="nucleotide sequence ID" value="NZ_JBCGDO010000003.1"/>
</dbReference>
<gene>
    <name evidence="2" type="ORF">WFZ85_03960</name>
</gene>
<name>A0ABU9N725_9FLAO</name>
<keyword evidence="3" id="KW-1185">Reference proteome</keyword>
<evidence type="ECO:0000256" key="1">
    <source>
        <dbReference type="SAM" id="Phobius"/>
    </source>
</evidence>
<keyword evidence="1" id="KW-0472">Membrane</keyword>
<organism evidence="2 3">
    <name type="scientific">Flavobacterium aureirubrum</name>
    <dbReference type="NCBI Taxonomy" id="3133147"/>
    <lineage>
        <taxon>Bacteria</taxon>
        <taxon>Pseudomonadati</taxon>
        <taxon>Bacteroidota</taxon>
        <taxon>Flavobacteriia</taxon>
        <taxon>Flavobacteriales</taxon>
        <taxon>Flavobacteriaceae</taxon>
        <taxon>Flavobacterium</taxon>
    </lineage>
</organism>